<organism evidence="3 4">
    <name type="scientific">Chlamydomonas incerta</name>
    <dbReference type="NCBI Taxonomy" id="51695"/>
    <lineage>
        <taxon>Eukaryota</taxon>
        <taxon>Viridiplantae</taxon>
        <taxon>Chlorophyta</taxon>
        <taxon>core chlorophytes</taxon>
        <taxon>Chlorophyceae</taxon>
        <taxon>CS clade</taxon>
        <taxon>Chlamydomonadales</taxon>
        <taxon>Chlamydomonadaceae</taxon>
        <taxon>Chlamydomonas</taxon>
    </lineage>
</organism>
<feature type="compositionally biased region" description="Low complexity" evidence="2">
    <location>
        <begin position="529"/>
        <end position="561"/>
    </location>
</feature>
<dbReference type="AlphaFoldDB" id="A0A835VW85"/>
<feature type="region of interest" description="Disordered" evidence="2">
    <location>
        <begin position="649"/>
        <end position="675"/>
    </location>
</feature>
<evidence type="ECO:0000256" key="1">
    <source>
        <dbReference type="ARBA" id="ARBA00004430"/>
    </source>
</evidence>
<dbReference type="EMBL" id="JAEHOC010000028">
    <property type="protein sequence ID" value="KAG2430210.1"/>
    <property type="molecule type" value="Genomic_DNA"/>
</dbReference>
<dbReference type="PANTHER" id="PTHR24114">
    <property type="entry name" value="LEUCINE RICH REPEAT FAMILY PROTEIN"/>
    <property type="match status" value="1"/>
</dbReference>
<accession>A0A835VW85</accession>
<dbReference type="PANTHER" id="PTHR24114:SF2">
    <property type="entry name" value="F-BOX DOMAIN-CONTAINING PROTEIN-RELATED"/>
    <property type="match status" value="1"/>
</dbReference>
<feature type="region of interest" description="Disordered" evidence="2">
    <location>
        <begin position="393"/>
        <end position="512"/>
    </location>
</feature>
<evidence type="ECO:0000313" key="3">
    <source>
        <dbReference type="EMBL" id="KAG2430210.1"/>
    </source>
</evidence>
<dbReference type="SUPFAM" id="SSF52047">
    <property type="entry name" value="RNI-like"/>
    <property type="match status" value="1"/>
</dbReference>
<feature type="compositionally biased region" description="Low complexity" evidence="2">
    <location>
        <begin position="501"/>
        <end position="512"/>
    </location>
</feature>
<dbReference type="Gene3D" id="3.80.10.10">
    <property type="entry name" value="Ribonuclease Inhibitor"/>
    <property type="match status" value="1"/>
</dbReference>
<feature type="compositionally biased region" description="Low complexity" evidence="2">
    <location>
        <begin position="430"/>
        <end position="462"/>
    </location>
</feature>
<evidence type="ECO:0000313" key="4">
    <source>
        <dbReference type="Proteomes" id="UP000650467"/>
    </source>
</evidence>
<feature type="compositionally biased region" description="Gly residues" evidence="2">
    <location>
        <begin position="754"/>
        <end position="769"/>
    </location>
</feature>
<dbReference type="InterPro" id="IPR052394">
    <property type="entry name" value="LRR-containing"/>
</dbReference>
<feature type="compositionally biased region" description="Low complexity" evidence="2">
    <location>
        <begin position="475"/>
        <end position="494"/>
    </location>
</feature>
<feature type="region of interest" description="Disordered" evidence="2">
    <location>
        <begin position="529"/>
        <end position="579"/>
    </location>
</feature>
<feature type="compositionally biased region" description="Low complexity" evidence="2">
    <location>
        <begin position="713"/>
        <end position="722"/>
    </location>
</feature>
<dbReference type="GO" id="GO:0005930">
    <property type="term" value="C:axoneme"/>
    <property type="evidence" value="ECO:0007669"/>
    <property type="project" value="UniProtKB-SubCell"/>
</dbReference>
<dbReference type="InterPro" id="IPR032675">
    <property type="entry name" value="LRR_dom_sf"/>
</dbReference>
<gene>
    <name evidence="3" type="ORF">HXX76_010309</name>
</gene>
<proteinExistence type="predicted"/>
<reference evidence="3" key="1">
    <citation type="journal article" date="2020" name="bioRxiv">
        <title>Comparative genomics of Chlamydomonas.</title>
        <authorList>
            <person name="Craig R.J."/>
            <person name="Hasan A.R."/>
            <person name="Ness R.W."/>
            <person name="Keightley P.D."/>
        </authorList>
    </citation>
    <scope>NUCLEOTIDE SEQUENCE</scope>
    <source>
        <strain evidence="3">SAG 7.73</strain>
    </source>
</reference>
<feature type="compositionally biased region" description="Pro residues" evidence="2">
    <location>
        <begin position="724"/>
        <end position="737"/>
    </location>
</feature>
<dbReference type="OrthoDB" id="533166at2759"/>
<comment type="caution">
    <text evidence="3">The sequence shown here is derived from an EMBL/GenBank/DDBJ whole genome shotgun (WGS) entry which is preliminary data.</text>
</comment>
<evidence type="ECO:0000256" key="2">
    <source>
        <dbReference type="SAM" id="MobiDB-lite"/>
    </source>
</evidence>
<name>A0A835VW85_CHLIN</name>
<feature type="region of interest" description="Disordered" evidence="2">
    <location>
        <begin position="703"/>
        <end position="772"/>
    </location>
</feature>
<dbReference type="Proteomes" id="UP000650467">
    <property type="component" value="Unassembled WGS sequence"/>
</dbReference>
<sequence>MFWRLDNGRAAKCSLAEALSSSRVGPKHELSWVFPGGTIRDADGGVQKAFGQARYFISHAWNCRFSALVELLAQHYAAVPATRGGQRVLPIYYWIDIFAVSQHFTGDFHDHPDSDFPAVIRTCKSVLFTMHPWRAPVAPTRVWCLFEVLTAIQSPGVQVEVLLDVKDTRDTRVKTLTTISNSIDVRTAQATVMSDKNYLLGCIEQGLGFAAFNSAIRKRLKEALLQAVTPNAVEMGDTAALHELLKIGGCVRPDGIADLASCFRFASEADVLNIMRTIQLRDLRPRGLVLSGKQRTKEVTLSDGGLRGWDGESFSLREYGELDTGRLQWAYLPAGPALCQAVGELLVPTVAEVNGTAAASYRGVEELWISLRAPRPDDNAFPAGPLLTAARGSPALSAAGSDPATPRGPGSDPGGPLAHRSDVAGAPSHGAGSRPGSGLSPSAAPGSATAARALSRAAVGASPHRHRLQTSHSIGHSPTTPSRPSSGSGGVSPRLLYSPQTGTSGLTSTASLRGRSQMVLPVGGRPAVAASASFKDSSSSASQQQQQQQQRDRPALPALTLAGGGSGSPSPRVSLGGTGAAAGGMAGALGSPSGGAGGPRMSLGGHAAQPGLASTLLAAGGGVGVSPRASLGAHAGSLGLAAAMLGSTGGGGGSTGPSPRVSLAGNQPGGGGPGASGMGMLASLALGSELAAGGGARPPPLAGLGLGLGSGGPSPRVSLSGLAPTPPSQPQPQPPPQGYSSVSMPSPRRRVSMNGGGGAGAAGGGGGGSEQLLAEHVGSPVVPLESAAGVPLPPGRPALWAGIGASSWLRHLCLHQCVLGPDDVQNLMEAIMLSDRLEVLQFVKCSAPGPEGGAAAATARLTGEVLALGLSANHLRQLHVRPADPLYLDSLPPCTASSSSDLRRISLTPVALGPAAIRQLARALSVLPELHSLTVGLDPAPFTTFMPTELCDREHWLVHEDKNEPDMALKRRRIMGLDDDGLAALVAQAWELKDDMAALPSAGRTPMATQQRAAGLGLCLALAAGWRDVGAYKRTYARWAWMRRSSVDESLADMSRSFEAYRELVADALQFVPESFAQRFNAARQPNKAKTRVQETYWQLYDSPPAAPVPPPE</sequence>
<comment type="subcellular location">
    <subcellularLocation>
        <location evidence="1">Cytoplasm</location>
        <location evidence="1">Cytoskeleton</location>
        <location evidence="1">Cilium axoneme</location>
    </subcellularLocation>
</comment>
<keyword evidence="4" id="KW-1185">Reference proteome</keyword>
<protein>
    <submittedName>
        <fullName evidence="3">Uncharacterized protein</fullName>
    </submittedName>
</protein>